<dbReference type="InterPro" id="IPR008780">
    <property type="entry name" value="Plasmodium_Vir"/>
</dbReference>
<dbReference type="EMBL" id="FLQU01001041">
    <property type="protein sequence ID" value="SBS91102.1"/>
    <property type="molecule type" value="Genomic_DNA"/>
</dbReference>
<organism evidence="3 4">
    <name type="scientific">Plasmodium ovale curtisi</name>
    <dbReference type="NCBI Taxonomy" id="864141"/>
    <lineage>
        <taxon>Eukaryota</taxon>
        <taxon>Sar</taxon>
        <taxon>Alveolata</taxon>
        <taxon>Apicomplexa</taxon>
        <taxon>Aconoidasida</taxon>
        <taxon>Haemosporida</taxon>
        <taxon>Plasmodiidae</taxon>
        <taxon>Plasmodium</taxon>
        <taxon>Plasmodium (Plasmodium)</taxon>
    </lineage>
</organism>
<gene>
    <name evidence="3" type="ORF">POVCU1_061380</name>
    <name evidence="2" type="ORF">POVCU2_0065520</name>
</gene>
<dbReference type="AlphaFoldDB" id="A0A1A8X9Y6"/>
<evidence type="ECO:0000256" key="1">
    <source>
        <dbReference type="SAM" id="MobiDB-lite"/>
    </source>
</evidence>
<feature type="region of interest" description="Disordered" evidence="1">
    <location>
        <begin position="234"/>
        <end position="270"/>
    </location>
</feature>
<evidence type="ECO:0000313" key="5">
    <source>
        <dbReference type="Proteomes" id="UP000078560"/>
    </source>
</evidence>
<evidence type="ECO:0000313" key="2">
    <source>
        <dbReference type="EMBL" id="SBS91102.1"/>
    </source>
</evidence>
<dbReference type="EMBL" id="FLQV01002048">
    <property type="protein sequence ID" value="SBT00642.1"/>
    <property type="molecule type" value="Genomic_DNA"/>
</dbReference>
<accession>A0A1A8X9Y6</accession>
<evidence type="ECO:0000313" key="3">
    <source>
        <dbReference type="EMBL" id="SBT00642.1"/>
    </source>
</evidence>
<feature type="compositionally biased region" description="Polar residues" evidence="1">
    <location>
        <begin position="240"/>
        <end position="265"/>
    </location>
</feature>
<dbReference type="VEuPathDB" id="PlasmoDB:PocGH01_00235300"/>
<name>A0A1A8X9Y6_PLAOA</name>
<reference evidence="4 5" key="1">
    <citation type="submission" date="2016-05" db="EMBL/GenBank/DDBJ databases">
        <authorList>
            <person name="Naeem Raeece"/>
        </authorList>
    </citation>
    <scope>NUCLEOTIDE SEQUENCE [LARGE SCALE GENOMIC DNA]</scope>
</reference>
<reference evidence="3" key="2">
    <citation type="submission" date="2016-05" db="EMBL/GenBank/DDBJ databases">
        <authorList>
            <person name="Lavstsen T."/>
            <person name="Jespersen J.S."/>
        </authorList>
    </citation>
    <scope>NUCLEOTIDE SEQUENCE [LARGE SCALE GENOMIC DNA]</scope>
</reference>
<protein>
    <submittedName>
        <fullName evidence="3">PIR Superfamily Protein</fullName>
    </submittedName>
</protein>
<dbReference type="Pfam" id="PF05795">
    <property type="entry name" value="Plasmodium_Vir"/>
    <property type="match status" value="1"/>
</dbReference>
<sequence length="351" mass="40584">MGIEEDPDMGELQSEIIYHKLKNNPKDYTKDNNDFWKTTIAKHPMKVLDIYPTLVKGIYFVSTMNEGEYAFYDERWNYLYFWTGIKLIENSEDPEDLEDSDSSYFSQLMNLLKMVRSFTDKKKVPYDENMLMINTGEFKNLKQIYDYLQNYQPIQWKVGFSGISSCTARYKEYITTTHDLYANEKQRCQKDTGNYCKAVKRFALTYDKNNIRKLSCDGKKDPSKQHEMKDTEVELMGSRSPDSLHSGASQPLYSPSTDGEQSRSMASPAGDISFSSGSTNVISTVFPLLGTASLAFFFLKFTPLGSSLYNRIFSKEIIRTNVEPQELLENNYEFSNTNIEENSHHIGYHNM</sequence>
<evidence type="ECO:0000313" key="4">
    <source>
        <dbReference type="Proteomes" id="UP000078546"/>
    </source>
</evidence>
<proteinExistence type="predicted"/>
<dbReference type="Proteomes" id="UP000078560">
    <property type="component" value="Unassembled WGS sequence"/>
</dbReference>
<dbReference type="Proteomes" id="UP000078546">
    <property type="component" value="Unassembled WGS sequence"/>
</dbReference>